<accession>A0A397U9Z9</accession>
<sequence length="483" mass="56015">MPVIDHHEWASALDGYGPINHGQHRGGAIISEKSLRYNIKNGREVLDLTDYYIQGHLKLKNFSNLGELNCSGERKFNVLTNDYNDHTRNNITILDLSECPRLIKLDCSSNEELTGLNIMNCSNLKSINVIGCPRLSRVICNNTPHSPEKIIEQAKMSFCMNQECREMANYNGYCNMHRKHCCKEKGCNSQINISKEYCNIHRKHCCKEEGCNSQINISKEYCNIHQKHCCKEKGCNSQIYISKEYCYMHQKHCCKEEGCNSQINMSKEYCNMHRKHCCKEEGCNSQIYISKVYCNMHQKHCCKEKGCNLQIHISKEYCNIHRKHYCKEEGCNSQIYISKEYCSNHESICKIPDCSFRAPLNSECAYHERVRQLRGEKAIKENLLKQLISSVKSKSIFPAKRTKREETYQNYLDRLLDAQKQSDQHVSLEVQLGKKGEECLTKKLGNEKIQNLCQTQIELTKLEKDLVKLEEEILEPTITGYVL</sequence>
<dbReference type="Proteomes" id="UP000266673">
    <property type="component" value="Unassembled WGS sequence"/>
</dbReference>
<dbReference type="Gene3D" id="3.80.10.10">
    <property type="entry name" value="Ribonuclease Inhibitor"/>
    <property type="match status" value="1"/>
</dbReference>
<evidence type="ECO:0000313" key="1">
    <source>
        <dbReference type="EMBL" id="RIB07140.1"/>
    </source>
</evidence>
<dbReference type="InterPro" id="IPR032675">
    <property type="entry name" value="LRR_dom_sf"/>
</dbReference>
<dbReference type="AlphaFoldDB" id="A0A397U9Z9"/>
<keyword evidence="2" id="KW-1185">Reference proteome</keyword>
<dbReference type="SUPFAM" id="SSF52047">
    <property type="entry name" value="RNI-like"/>
    <property type="match status" value="1"/>
</dbReference>
<gene>
    <name evidence="1" type="ORF">C2G38_2147713</name>
</gene>
<dbReference type="EMBL" id="QKWP01001709">
    <property type="protein sequence ID" value="RIB07140.1"/>
    <property type="molecule type" value="Genomic_DNA"/>
</dbReference>
<protein>
    <submittedName>
        <fullName evidence="1">Uncharacterized protein</fullName>
    </submittedName>
</protein>
<proteinExistence type="predicted"/>
<reference evidence="1 2" key="1">
    <citation type="submission" date="2018-06" db="EMBL/GenBank/DDBJ databases">
        <title>Comparative genomics reveals the genomic features of Rhizophagus irregularis, R. cerebriforme, R. diaphanum and Gigaspora rosea, and their symbiotic lifestyle signature.</title>
        <authorList>
            <person name="Morin E."/>
            <person name="San Clemente H."/>
            <person name="Chen E.C.H."/>
            <person name="De La Providencia I."/>
            <person name="Hainaut M."/>
            <person name="Kuo A."/>
            <person name="Kohler A."/>
            <person name="Murat C."/>
            <person name="Tang N."/>
            <person name="Roy S."/>
            <person name="Loubradou J."/>
            <person name="Henrissat B."/>
            <person name="Grigoriev I.V."/>
            <person name="Corradi N."/>
            <person name="Roux C."/>
            <person name="Martin F.M."/>
        </authorList>
    </citation>
    <scope>NUCLEOTIDE SEQUENCE [LARGE SCALE GENOMIC DNA]</scope>
    <source>
        <strain evidence="1 2">DAOM 194757</strain>
    </source>
</reference>
<dbReference type="OrthoDB" id="10356795at2759"/>
<comment type="caution">
    <text evidence="1">The sequence shown here is derived from an EMBL/GenBank/DDBJ whole genome shotgun (WGS) entry which is preliminary data.</text>
</comment>
<organism evidence="1 2">
    <name type="scientific">Gigaspora rosea</name>
    <dbReference type="NCBI Taxonomy" id="44941"/>
    <lineage>
        <taxon>Eukaryota</taxon>
        <taxon>Fungi</taxon>
        <taxon>Fungi incertae sedis</taxon>
        <taxon>Mucoromycota</taxon>
        <taxon>Glomeromycotina</taxon>
        <taxon>Glomeromycetes</taxon>
        <taxon>Diversisporales</taxon>
        <taxon>Gigasporaceae</taxon>
        <taxon>Gigaspora</taxon>
    </lineage>
</organism>
<evidence type="ECO:0000313" key="2">
    <source>
        <dbReference type="Proteomes" id="UP000266673"/>
    </source>
</evidence>
<name>A0A397U9Z9_9GLOM</name>